<sequence length="42" mass="4417">MSEPSGPATVPPRRRRRVRAAFPADGHGDLSYGPLTGTPSTP</sequence>
<dbReference type="AlphaFoldDB" id="A0A066Z2C0"/>
<dbReference type="Proteomes" id="UP000027178">
    <property type="component" value="Unassembled WGS sequence"/>
</dbReference>
<reference evidence="2 3" key="1">
    <citation type="submission" date="2014-05" db="EMBL/GenBank/DDBJ databases">
        <title>Draft Genome Sequence of Kitasatospora cheerisanensis KCTC 2395.</title>
        <authorList>
            <person name="Nam D.H."/>
        </authorList>
    </citation>
    <scope>NUCLEOTIDE SEQUENCE [LARGE SCALE GENOMIC DNA]</scope>
    <source>
        <strain evidence="2 3">KCTC 2395</strain>
    </source>
</reference>
<comment type="caution">
    <text evidence="2">The sequence shown here is derived from an EMBL/GenBank/DDBJ whole genome shotgun (WGS) entry which is preliminary data.</text>
</comment>
<gene>
    <name evidence="2" type="ORF">KCH_22060</name>
</gene>
<protein>
    <submittedName>
        <fullName evidence="2">Uncharacterized protein</fullName>
    </submittedName>
</protein>
<dbReference type="HOGENOM" id="CLU_3252827_0_0_11"/>
<evidence type="ECO:0000313" key="3">
    <source>
        <dbReference type="Proteomes" id="UP000027178"/>
    </source>
</evidence>
<keyword evidence="3" id="KW-1185">Reference proteome</keyword>
<name>A0A066Z2C0_9ACTN</name>
<organism evidence="2 3">
    <name type="scientific">Kitasatospora cheerisanensis KCTC 2395</name>
    <dbReference type="NCBI Taxonomy" id="1348663"/>
    <lineage>
        <taxon>Bacteria</taxon>
        <taxon>Bacillati</taxon>
        <taxon>Actinomycetota</taxon>
        <taxon>Actinomycetes</taxon>
        <taxon>Kitasatosporales</taxon>
        <taxon>Streptomycetaceae</taxon>
        <taxon>Kitasatospora</taxon>
    </lineage>
</organism>
<feature type="region of interest" description="Disordered" evidence="1">
    <location>
        <begin position="1"/>
        <end position="42"/>
    </location>
</feature>
<proteinExistence type="predicted"/>
<accession>A0A066Z2C0</accession>
<dbReference type="EMBL" id="JNBY01000073">
    <property type="protein sequence ID" value="KDN86389.1"/>
    <property type="molecule type" value="Genomic_DNA"/>
</dbReference>
<evidence type="ECO:0000313" key="2">
    <source>
        <dbReference type="EMBL" id="KDN86389.1"/>
    </source>
</evidence>
<evidence type="ECO:0000256" key="1">
    <source>
        <dbReference type="SAM" id="MobiDB-lite"/>
    </source>
</evidence>